<dbReference type="CDD" id="cd08419">
    <property type="entry name" value="PBP2_CbbR_RubisCO_like"/>
    <property type="match status" value="1"/>
</dbReference>
<dbReference type="Pfam" id="PF00126">
    <property type="entry name" value="HTH_1"/>
    <property type="match status" value="1"/>
</dbReference>
<keyword evidence="4" id="KW-0804">Transcription</keyword>
<dbReference type="InterPro" id="IPR036390">
    <property type="entry name" value="WH_DNA-bd_sf"/>
</dbReference>
<dbReference type="PRINTS" id="PR00039">
    <property type="entry name" value="HTHLYSR"/>
</dbReference>
<accession>A0ABN0F3Z2</accession>
<protein>
    <submittedName>
        <fullName evidence="6">Transcription regulator LysR</fullName>
    </submittedName>
</protein>
<feature type="domain" description="HTH lysR-type" evidence="5">
    <location>
        <begin position="7"/>
        <end position="64"/>
    </location>
</feature>
<comment type="similarity">
    <text evidence="1">Belongs to the LysR transcriptional regulatory family.</text>
</comment>
<dbReference type="Proteomes" id="UP000004980">
    <property type="component" value="Unassembled WGS sequence"/>
</dbReference>
<dbReference type="PANTHER" id="PTHR30126:SF5">
    <property type="entry name" value="HTH-TYPE TRANSCRIPTIONAL ACTIVATOR CMPR"/>
    <property type="match status" value="1"/>
</dbReference>
<keyword evidence="7" id="KW-1185">Reference proteome</keyword>
<evidence type="ECO:0000256" key="3">
    <source>
        <dbReference type="ARBA" id="ARBA00023125"/>
    </source>
</evidence>
<dbReference type="Pfam" id="PF03466">
    <property type="entry name" value="LysR_substrate"/>
    <property type="match status" value="1"/>
</dbReference>
<dbReference type="InterPro" id="IPR000847">
    <property type="entry name" value="LysR_HTH_N"/>
</dbReference>
<dbReference type="InterPro" id="IPR005119">
    <property type="entry name" value="LysR_subst-bd"/>
</dbReference>
<comment type="caution">
    <text evidence="6">The sequence shown here is derived from an EMBL/GenBank/DDBJ whole genome shotgun (WGS) entry which is preliminary data.</text>
</comment>
<sequence>MSLLRSLTLRQMQIFVTAARHGSFVRAAEELCLSQPAVSMQLKQLESVVGFPLFERVNRQLTLTEAGDRLLHHASRILGEVKDAEDGLQALKGLDRGSISIGIISTSKYFLPKLLAQFLKHHQGIDVRISEGNRETLLGLLRDNAIDLALMGRPPRELDAISEPIAPHPYVIVASTGHPLCDYKRFDLQELRHDTFLLREPGSGTRAVAERMFSNHLFTPAKVTTLGSNETIKQAVMAGMGVGVLSLHTLSLELRAREIALLDVVGTPIDRAWHIVHMTSKWLSPASQAYRRFLLENTAAYLEREYTGLMPFRTQC</sequence>
<keyword evidence="2" id="KW-0805">Transcription regulation</keyword>
<dbReference type="SUPFAM" id="SSF53850">
    <property type="entry name" value="Periplasmic binding protein-like II"/>
    <property type="match status" value="1"/>
</dbReference>
<dbReference type="RefSeq" id="WP_009771369.1">
    <property type="nucleotide sequence ID" value="NZ_AKAU01000318.1"/>
</dbReference>
<evidence type="ECO:0000313" key="6">
    <source>
        <dbReference type="EMBL" id="EIM93321.1"/>
    </source>
</evidence>
<evidence type="ECO:0000256" key="1">
    <source>
        <dbReference type="ARBA" id="ARBA00009437"/>
    </source>
</evidence>
<dbReference type="PANTHER" id="PTHR30126">
    <property type="entry name" value="HTH-TYPE TRANSCRIPTIONAL REGULATOR"/>
    <property type="match status" value="1"/>
</dbReference>
<dbReference type="Gene3D" id="3.40.190.290">
    <property type="match status" value="1"/>
</dbReference>
<reference evidence="6 7" key="1">
    <citation type="journal article" date="2012" name="J. Bacteriol.">
        <title>Draft Genome Sequence of the Soil Bacterium Burkholderia terrae Strain BS001, Which Interacts with Fungal Surface Structures.</title>
        <authorList>
            <person name="Nazir R."/>
            <person name="Hansen M.A."/>
            <person name="Sorensen S."/>
            <person name="van Elsas J.D."/>
        </authorList>
    </citation>
    <scope>NUCLEOTIDE SEQUENCE [LARGE SCALE GENOMIC DNA]</scope>
    <source>
        <strain evidence="6 7">BS001</strain>
    </source>
</reference>
<evidence type="ECO:0000256" key="2">
    <source>
        <dbReference type="ARBA" id="ARBA00023015"/>
    </source>
</evidence>
<proteinExistence type="inferred from homology"/>
<name>A0ABN0F3Z2_9BURK</name>
<evidence type="ECO:0000313" key="7">
    <source>
        <dbReference type="Proteomes" id="UP000004980"/>
    </source>
</evidence>
<evidence type="ECO:0000259" key="5">
    <source>
        <dbReference type="PROSITE" id="PS50931"/>
    </source>
</evidence>
<evidence type="ECO:0000256" key="4">
    <source>
        <dbReference type="ARBA" id="ARBA00023163"/>
    </source>
</evidence>
<dbReference type="InterPro" id="IPR036388">
    <property type="entry name" value="WH-like_DNA-bd_sf"/>
</dbReference>
<dbReference type="EMBL" id="AKAU01000318">
    <property type="protein sequence ID" value="EIM93321.1"/>
    <property type="molecule type" value="Genomic_DNA"/>
</dbReference>
<gene>
    <name evidence="6" type="ORF">WQE_50195</name>
</gene>
<dbReference type="PROSITE" id="PS50931">
    <property type="entry name" value="HTH_LYSR"/>
    <property type="match status" value="1"/>
</dbReference>
<dbReference type="SUPFAM" id="SSF46785">
    <property type="entry name" value="Winged helix' DNA-binding domain"/>
    <property type="match status" value="1"/>
</dbReference>
<keyword evidence="3" id="KW-0238">DNA-binding</keyword>
<organism evidence="6 7">
    <name type="scientific">Paraburkholderia hospita</name>
    <dbReference type="NCBI Taxonomy" id="169430"/>
    <lineage>
        <taxon>Bacteria</taxon>
        <taxon>Pseudomonadati</taxon>
        <taxon>Pseudomonadota</taxon>
        <taxon>Betaproteobacteria</taxon>
        <taxon>Burkholderiales</taxon>
        <taxon>Burkholderiaceae</taxon>
        <taxon>Paraburkholderia</taxon>
    </lineage>
</organism>
<dbReference type="Gene3D" id="1.10.10.10">
    <property type="entry name" value="Winged helix-like DNA-binding domain superfamily/Winged helix DNA-binding domain"/>
    <property type="match status" value="1"/>
</dbReference>